<evidence type="ECO:0000313" key="3">
    <source>
        <dbReference type="Proteomes" id="UP001232725"/>
    </source>
</evidence>
<dbReference type="InterPro" id="IPR019292">
    <property type="entry name" value="McrC"/>
</dbReference>
<sequence length="487" mass="52842">MTVISSAPRLWIKASPRGTRSGFAVLPDGAGGRVTVTVLPKPWASQPRLVQEHAHSPGTTTHVVVHETGLTAIRTSAECIGSLAVSLAEASRTQADLLALGSPSDEPVRETIGHAEPFGQLIDLMLLAERGSLMDSPLTFEGAFAPSLLRLLTHERLLATVEELIFRARPRYDERTETLEMPRGRLGAKSLLYSLATGTPRVESTFDELTTDTPLLQVVAAALRVIGSDHLPPKVAVLRPGLQTRAVHLLRHLSGVTQIERERAILLAESLWLGPLDQIWKPAVDAALPVLRDWAVQPEAGTSSTDALLIHVSTEKFWEQCLEMALESAFSALAVSRDAQPGEGVSVPAPWAPPAAEGDRPGEPDTGSFPDFMLRTGRRVVVADAKYKLGTGRVPGSSDGYQLFAYSHLATLDGRPSDLAVLLYPTRDGGRARQAELRRLRDGRYPLWLTHLPFPRAADLRGQQNWSVYIASLAGHLRGFAGEWTQG</sequence>
<feature type="region of interest" description="Disordered" evidence="1">
    <location>
        <begin position="341"/>
        <end position="371"/>
    </location>
</feature>
<evidence type="ECO:0000313" key="2">
    <source>
        <dbReference type="EMBL" id="MDP5226884.1"/>
    </source>
</evidence>
<dbReference type="Pfam" id="PF10117">
    <property type="entry name" value="McrBC"/>
    <property type="match status" value="1"/>
</dbReference>
<evidence type="ECO:0008006" key="4">
    <source>
        <dbReference type="Google" id="ProtNLM"/>
    </source>
</evidence>
<dbReference type="EMBL" id="JAVALS010000003">
    <property type="protein sequence ID" value="MDP5226884.1"/>
    <property type="molecule type" value="Genomic_DNA"/>
</dbReference>
<reference evidence="2 3" key="1">
    <citation type="submission" date="2023-08" db="EMBL/GenBank/DDBJ databases">
        <title>Arthrobacter horti sp. nov., isolated from forest soil.</title>
        <authorList>
            <person name="Park M."/>
        </authorList>
    </citation>
    <scope>NUCLEOTIDE SEQUENCE [LARGE SCALE GENOMIC DNA]</scope>
    <source>
        <strain evidence="2 3">YJM1</strain>
    </source>
</reference>
<gene>
    <name evidence="2" type="ORF">Q9R02_06955</name>
</gene>
<accession>A0ABT9IMQ8</accession>
<keyword evidence="3" id="KW-1185">Reference proteome</keyword>
<dbReference type="RefSeq" id="WP_305995931.1">
    <property type="nucleotide sequence ID" value="NZ_JAVALS010000003.1"/>
</dbReference>
<dbReference type="Proteomes" id="UP001232725">
    <property type="component" value="Unassembled WGS sequence"/>
</dbReference>
<proteinExistence type="predicted"/>
<evidence type="ECO:0000256" key="1">
    <source>
        <dbReference type="SAM" id="MobiDB-lite"/>
    </source>
</evidence>
<name>A0ABT9IMQ8_9MICC</name>
<organism evidence="2 3">
    <name type="scientific">Arthrobacter horti</name>
    <dbReference type="NCBI Taxonomy" id="3068273"/>
    <lineage>
        <taxon>Bacteria</taxon>
        <taxon>Bacillati</taxon>
        <taxon>Actinomycetota</taxon>
        <taxon>Actinomycetes</taxon>
        <taxon>Micrococcales</taxon>
        <taxon>Micrococcaceae</taxon>
        <taxon>Arthrobacter</taxon>
    </lineage>
</organism>
<comment type="caution">
    <text evidence="2">The sequence shown here is derived from an EMBL/GenBank/DDBJ whole genome shotgun (WGS) entry which is preliminary data.</text>
</comment>
<protein>
    <recommendedName>
        <fullName evidence="4">McrBC 5-methylcytosine restriction system component</fullName>
    </recommendedName>
</protein>